<feature type="domain" description="Immunoglobulin" evidence="8">
    <location>
        <begin position="373"/>
        <end position="468"/>
    </location>
</feature>
<dbReference type="PANTHER" id="PTHR12080">
    <property type="entry name" value="SIGNALING LYMPHOCYTIC ACTIVATION MOLECULE"/>
    <property type="match status" value="1"/>
</dbReference>
<gene>
    <name evidence="9" type="primary">si:ch211-132g1.3</name>
</gene>
<dbReference type="InterPro" id="IPR013783">
    <property type="entry name" value="Ig-like_fold"/>
</dbReference>
<evidence type="ECO:0000259" key="8">
    <source>
        <dbReference type="SMART" id="SM00409"/>
    </source>
</evidence>
<proteinExistence type="predicted"/>
<keyword evidence="4" id="KW-0325">Glycoprotein</keyword>
<reference evidence="9" key="3">
    <citation type="submission" date="2025-09" db="UniProtKB">
        <authorList>
            <consortium name="Ensembl"/>
        </authorList>
    </citation>
    <scope>IDENTIFICATION</scope>
</reference>
<evidence type="ECO:0000256" key="3">
    <source>
        <dbReference type="ARBA" id="ARBA00023136"/>
    </source>
</evidence>
<evidence type="ECO:0000256" key="5">
    <source>
        <dbReference type="SAM" id="MobiDB-lite"/>
    </source>
</evidence>
<dbReference type="Ensembl" id="ENSDCDT00010002908.1">
    <property type="protein sequence ID" value="ENSDCDP00010002798.1"/>
    <property type="gene ID" value="ENSDCDG00010001331.1"/>
</dbReference>
<dbReference type="Proteomes" id="UP000694580">
    <property type="component" value="Chromosome 5"/>
</dbReference>
<keyword evidence="6" id="KW-0812">Transmembrane</keyword>
<dbReference type="GeneTree" id="ENSGT01090000260251"/>
<sequence length="665" mass="72942">MTGGGVVVLLTVLLVHHCSAQEYGKTGGSITLTPRIKLSTPPNTILWKWGTKKVAEKDSPDLPTDYYGWFQGRTTLDDNTGSLTIYRLSSGDDGDYSVEINGQLKVDKYHLIVKDDATIPEISKDCSATECTLKCSGSADENVSWLKMKNGNNPEEEAVPTLKVVENGEFTKFQCKLSKPLSYKTSKIMTLQEIFQAQEYGKTGGSITLTPRIKLSTPPNTILWKWGTKKVAEKDRPDLPTDYYGWFQGRTTLDDNTGSLTIYRLSSGDDGDYSVEINGQLKVDKYQLIVKDDATIPEISKDYSATECTLKCSGSADENVSWLKMKNGNNPEEEAVPTLKVVENGEFTKFQCKLSKPLSYKTSKIMTLQEIFQAQEYGKTGGSITLTPRIKLSTPPNTILWKWGTKKVAEKDSPDLPTDYYGWFQGRTTLDDNTGSLTIYRLSSGDDGDYSVEINGQLKVDKYHLIVKDDATIPEISKNCSATECTLKCSGSADENVSWLKMKNGNNPEEEAVPTLKVYKNSTFTKFQCKLSKPLSYKTSAIMTLQEIFQESNLPNNSGLIIGIILPIVAVLVCVAVFGYFKGWYKRFLPGQRDSGTTTIYSTVGSTGLNTTQSNNIEGDATPQGSAAAPPSNGSNNANESHPLTGPPAAPPSNASNNVKEDEAA</sequence>
<comment type="subcellular location">
    <subcellularLocation>
        <location evidence="1">Membrane</location>
    </subcellularLocation>
</comment>
<organism evidence="9 10">
    <name type="scientific">Denticeps clupeoides</name>
    <name type="common">denticle herring</name>
    <dbReference type="NCBI Taxonomy" id="299321"/>
    <lineage>
        <taxon>Eukaryota</taxon>
        <taxon>Metazoa</taxon>
        <taxon>Chordata</taxon>
        <taxon>Craniata</taxon>
        <taxon>Vertebrata</taxon>
        <taxon>Euteleostomi</taxon>
        <taxon>Actinopterygii</taxon>
        <taxon>Neopterygii</taxon>
        <taxon>Teleostei</taxon>
        <taxon>Clupei</taxon>
        <taxon>Clupeiformes</taxon>
        <taxon>Denticipitoidei</taxon>
        <taxon>Denticipitidae</taxon>
        <taxon>Denticeps</taxon>
    </lineage>
</organism>
<dbReference type="SUPFAM" id="SSF48726">
    <property type="entry name" value="Immunoglobulin"/>
    <property type="match status" value="3"/>
</dbReference>
<evidence type="ECO:0000256" key="1">
    <source>
        <dbReference type="ARBA" id="ARBA00004370"/>
    </source>
</evidence>
<dbReference type="InterPro" id="IPR036179">
    <property type="entry name" value="Ig-like_dom_sf"/>
</dbReference>
<accession>A0A8C3ZAP8</accession>
<evidence type="ECO:0000256" key="4">
    <source>
        <dbReference type="ARBA" id="ARBA00023180"/>
    </source>
</evidence>
<dbReference type="PANTHER" id="PTHR12080:SF55">
    <property type="entry name" value="LYMPHOCYTE FUNCTION-ASSOCIATED ANTIGEN 3"/>
    <property type="match status" value="1"/>
</dbReference>
<dbReference type="InterPro" id="IPR003599">
    <property type="entry name" value="Ig_sub"/>
</dbReference>
<dbReference type="AlphaFoldDB" id="A0A8C3ZAP8"/>
<feature type="domain" description="Immunoglobulin" evidence="8">
    <location>
        <begin position="196"/>
        <end position="291"/>
    </location>
</feature>
<keyword evidence="10" id="KW-1185">Reference proteome</keyword>
<evidence type="ECO:0000256" key="2">
    <source>
        <dbReference type="ARBA" id="ARBA00022729"/>
    </source>
</evidence>
<evidence type="ECO:0000256" key="7">
    <source>
        <dbReference type="SAM" id="SignalP"/>
    </source>
</evidence>
<reference evidence="9" key="2">
    <citation type="submission" date="2025-08" db="UniProtKB">
        <authorList>
            <consortium name="Ensembl"/>
        </authorList>
    </citation>
    <scope>IDENTIFICATION</scope>
</reference>
<feature type="chain" id="PRO_5043257677" description="Immunoglobulin domain-containing protein" evidence="7">
    <location>
        <begin position="21"/>
        <end position="665"/>
    </location>
</feature>
<feature type="region of interest" description="Disordered" evidence="5">
    <location>
        <begin position="605"/>
        <end position="665"/>
    </location>
</feature>
<dbReference type="Gene3D" id="2.60.40.10">
    <property type="entry name" value="Immunoglobulins"/>
    <property type="match status" value="3"/>
</dbReference>
<evidence type="ECO:0000313" key="9">
    <source>
        <dbReference type="Ensembl" id="ENSDCDP00010002798.1"/>
    </source>
</evidence>
<feature type="compositionally biased region" description="Low complexity" evidence="5">
    <location>
        <begin position="625"/>
        <end position="641"/>
    </location>
</feature>
<protein>
    <recommendedName>
        <fullName evidence="8">Immunoglobulin domain-containing protein</fullName>
    </recommendedName>
</protein>
<keyword evidence="6" id="KW-1133">Transmembrane helix</keyword>
<feature type="signal peptide" evidence="7">
    <location>
        <begin position="1"/>
        <end position="20"/>
    </location>
</feature>
<dbReference type="InterPro" id="IPR015631">
    <property type="entry name" value="CD2/SLAM_rcpt"/>
</dbReference>
<reference evidence="9 10" key="1">
    <citation type="submission" date="2020-06" db="EMBL/GenBank/DDBJ databases">
        <authorList>
            <consortium name="Wellcome Sanger Institute Data Sharing"/>
        </authorList>
    </citation>
    <scope>NUCLEOTIDE SEQUENCE [LARGE SCALE GENOMIC DNA]</scope>
</reference>
<dbReference type="SMART" id="SM00409">
    <property type="entry name" value="IG"/>
    <property type="match status" value="3"/>
</dbReference>
<feature type="domain" description="Immunoglobulin" evidence="8">
    <location>
        <begin position="19"/>
        <end position="114"/>
    </location>
</feature>
<evidence type="ECO:0000313" key="10">
    <source>
        <dbReference type="Proteomes" id="UP000694580"/>
    </source>
</evidence>
<feature type="compositionally biased region" description="Polar residues" evidence="5">
    <location>
        <begin position="605"/>
        <end position="617"/>
    </location>
</feature>
<evidence type="ECO:0000256" key="6">
    <source>
        <dbReference type="SAM" id="Phobius"/>
    </source>
</evidence>
<keyword evidence="2 7" id="KW-0732">Signal</keyword>
<dbReference type="GO" id="GO:0016020">
    <property type="term" value="C:membrane"/>
    <property type="evidence" value="ECO:0007669"/>
    <property type="project" value="UniProtKB-SubCell"/>
</dbReference>
<feature type="transmembrane region" description="Helical" evidence="6">
    <location>
        <begin position="560"/>
        <end position="581"/>
    </location>
</feature>
<name>A0A8C3ZAP8_9TELE</name>
<keyword evidence="3 6" id="KW-0472">Membrane</keyword>